<organism evidence="15 16">
    <name type="scientific">Anaeromyxobacter paludicola</name>
    <dbReference type="NCBI Taxonomy" id="2918171"/>
    <lineage>
        <taxon>Bacteria</taxon>
        <taxon>Pseudomonadati</taxon>
        <taxon>Myxococcota</taxon>
        <taxon>Myxococcia</taxon>
        <taxon>Myxococcales</taxon>
        <taxon>Cystobacterineae</taxon>
        <taxon>Anaeromyxobacteraceae</taxon>
        <taxon>Anaeromyxobacter</taxon>
    </lineage>
</organism>
<comment type="subcellular location">
    <subcellularLocation>
        <location evidence="12">Cell membrane</location>
        <topology evidence="12">Peripheral membrane protein</topology>
    </subcellularLocation>
</comment>
<comment type="cofactor">
    <cofactor evidence="12">
        <name>[4Fe-4S] cluster</name>
        <dbReference type="ChEBI" id="CHEBI:49883"/>
    </cofactor>
    <text evidence="12">Binds 2 [4Fe-4S] clusters per subunit.</text>
</comment>
<feature type="compositionally biased region" description="Low complexity" evidence="13">
    <location>
        <begin position="205"/>
        <end position="252"/>
    </location>
</feature>
<feature type="binding site" evidence="12">
    <location>
        <position position="107"/>
    </location>
    <ligand>
        <name>[4Fe-4S] cluster</name>
        <dbReference type="ChEBI" id="CHEBI:49883"/>
        <label>2</label>
    </ligand>
</feature>
<feature type="domain" description="4Fe-4S ferredoxin-type" evidence="14">
    <location>
        <begin position="98"/>
        <end position="127"/>
    </location>
</feature>
<feature type="compositionally biased region" description="Pro residues" evidence="13">
    <location>
        <begin position="181"/>
        <end position="204"/>
    </location>
</feature>
<keyword evidence="7 12" id="KW-0408">Iron</keyword>
<evidence type="ECO:0000256" key="4">
    <source>
        <dbReference type="ARBA" id="ARBA00022723"/>
    </source>
</evidence>
<evidence type="ECO:0000256" key="9">
    <source>
        <dbReference type="ARBA" id="ARBA00023027"/>
    </source>
</evidence>
<dbReference type="SUPFAM" id="SSF54862">
    <property type="entry name" value="4Fe-4S ferredoxins"/>
    <property type="match status" value="1"/>
</dbReference>
<sequence length="274" mass="29120">MNQSAATYLGNIKDTVQSFWHGMSITLSYLLRRPTTIQYPDRTPLPVRDTLPPRYRGFLEVDADICTGCQACERACPIGCIQINLEKDAANPKQRVVTQFDIDEAKCMFCGLCVEPCPTGAIQHTREFEASQRSVRNLTFRWADPLKPFPVYKVAKGAEYFPRAPLGSLVRAKIEARRWDAPPPEFLPPEAPKPPAAKAPPPAAPVAKPSAAAAPAAPAPKPAAAAPVPEAKPAELLKAAAETAAPAAAPAAPAAPSPAPAAEAPVPTTPEVKP</sequence>
<evidence type="ECO:0000259" key="14">
    <source>
        <dbReference type="PROSITE" id="PS51379"/>
    </source>
</evidence>
<evidence type="ECO:0000313" key="16">
    <source>
        <dbReference type="Proteomes" id="UP001162734"/>
    </source>
</evidence>
<dbReference type="InterPro" id="IPR017896">
    <property type="entry name" value="4Fe4S_Fe-S-bd"/>
</dbReference>
<dbReference type="PROSITE" id="PS51379">
    <property type="entry name" value="4FE4S_FER_2"/>
    <property type="match status" value="2"/>
</dbReference>
<feature type="region of interest" description="Disordered" evidence="13">
    <location>
        <begin position="181"/>
        <end position="274"/>
    </location>
</feature>
<feature type="compositionally biased region" description="Low complexity" evidence="13">
    <location>
        <begin position="260"/>
        <end position="274"/>
    </location>
</feature>
<dbReference type="EMBL" id="AP025592">
    <property type="protein sequence ID" value="BDG07020.1"/>
    <property type="molecule type" value="Genomic_DNA"/>
</dbReference>
<name>A0ABN6N4R3_9BACT</name>
<evidence type="ECO:0000256" key="12">
    <source>
        <dbReference type="HAMAP-Rule" id="MF_01351"/>
    </source>
</evidence>
<keyword evidence="3 12" id="KW-0874">Quinone</keyword>
<reference evidence="16" key="1">
    <citation type="journal article" date="2022" name="Int. J. Syst. Evol. Microbiol.">
        <title>Anaeromyxobacter oryzae sp. nov., Anaeromyxobacter diazotrophicus sp. nov. and Anaeromyxobacter paludicola sp. nov., isolated from paddy soils.</title>
        <authorList>
            <person name="Itoh H."/>
            <person name="Xu Z."/>
            <person name="Mise K."/>
            <person name="Masuda Y."/>
            <person name="Ushijima N."/>
            <person name="Hayakawa C."/>
            <person name="Shiratori Y."/>
            <person name="Senoo K."/>
        </authorList>
    </citation>
    <scope>NUCLEOTIDE SEQUENCE [LARGE SCALE GENOMIC DNA]</scope>
    <source>
        <strain evidence="16">Red630</strain>
    </source>
</reference>
<dbReference type="PANTHER" id="PTHR10849:SF24">
    <property type="entry name" value="NADH-QUINONE OXIDOREDUCTASE SUBUNIT I 2"/>
    <property type="match status" value="1"/>
</dbReference>
<proteinExistence type="inferred from homology"/>
<gene>
    <name evidence="12" type="primary">nuoI</name>
    <name evidence="15" type="ORF">AMPC_01330</name>
</gene>
<feature type="binding site" evidence="12">
    <location>
        <position position="69"/>
    </location>
    <ligand>
        <name>[4Fe-4S] cluster</name>
        <dbReference type="ChEBI" id="CHEBI:49883"/>
        <label>1</label>
    </ligand>
</feature>
<dbReference type="InterPro" id="IPR017900">
    <property type="entry name" value="4Fe4S_Fe_S_CS"/>
</dbReference>
<comment type="subunit">
    <text evidence="12">NDH-1 is composed of 14 different subunits. Subunits NuoA, H, J, K, L, M, N constitute the membrane sector of the complex.</text>
</comment>
<feature type="binding site" evidence="12">
    <location>
        <position position="76"/>
    </location>
    <ligand>
        <name>[4Fe-4S] cluster</name>
        <dbReference type="ChEBI" id="CHEBI:49883"/>
        <label>2</label>
    </ligand>
</feature>
<evidence type="ECO:0000256" key="7">
    <source>
        <dbReference type="ARBA" id="ARBA00023004"/>
    </source>
</evidence>
<feature type="binding site" evidence="12">
    <location>
        <position position="113"/>
    </location>
    <ligand>
        <name>[4Fe-4S] cluster</name>
        <dbReference type="ChEBI" id="CHEBI:49883"/>
        <label>2</label>
    </ligand>
</feature>
<dbReference type="InterPro" id="IPR010226">
    <property type="entry name" value="NADH_quinone_OxRdtase_chainI"/>
</dbReference>
<evidence type="ECO:0000256" key="10">
    <source>
        <dbReference type="ARBA" id="ARBA00023075"/>
    </source>
</evidence>
<dbReference type="RefSeq" id="WP_248343600.1">
    <property type="nucleotide sequence ID" value="NZ_AP025592.1"/>
</dbReference>
<feature type="binding site" evidence="12">
    <location>
        <position position="66"/>
    </location>
    <ligand>
        <name>[4Fe-4S] cluster</name>
        <dbReference type="ChEBI" id="CHEBI:49883"/>
        <label>1</label>
    </ligand>
</feature>
<dbReference type="PANTHER" id="PTHR10849">
    <property type="entry name" value="NADH DEHYDROGENASE UBIQUINONE IRON-SULFUR PROTEIN 8, MITOCHONDRIAL"/>
    <property type="match status" value="1"/>
</dbReference>
<comment type="similarity">
    <text evidence="12">Belongs to the complex I 23 kDa subunit family.</text>
</comment>
<evidence type="ECO:0000256" key="3">
    <source>
        <dbReference type="ARBA" id="ARBA00022719"/>
    </source>
</evidence>
<protein>
    <recommendedName>
        <fullName evidence="12">NADH-quinone oxidoreductase subunit I</fullName>
        <ecNumber evidence="12">7.1.1.-</ecNumber>
    </recommendedName>
    <alternativeName>
        <fullName evidence="12">NADH dehydrogenase I subunit I</fullName>
    </alternativeName>
    <alternativeName>
        <fullName evidence="12">NDH-1 subunit I</fullName>
    </alternativeName>
</protein>
<dbReference type="EC" id="7.1.1.-" evidence="12"/>
<feature type="domain" description="4Fe-4S ferredoxin-type" evidence="14">
    <location>
        <begin position="57"/>
        <end position="86"/>
    </location>
</feature>
<keyword evidence="5" id="KW-0677">Repeat</keyword>
<evidence type="ECO:0000256" key="11">
    <source>
        <dbReference type="ARBA" id="ARBA00023136"/>
    </source>
</evidence>
<keyword evidence="8 12" id="KW-0411">Iron-sulfur</keyword>
<keyword evidence="9 12" id="KW-0520">NAD</keyword>
<evidence type="ECO:0000256" key="13">
    <source>
        <dbReference type="SAM" id="MobiDB-lite"/>
    </source>
</evidence>
<keyword evidence="4 12" id="KW-0479">Metal-binding</keyword>
<keyword evidence="11 12" id="KW-0472">Membrane</keyword>
<evidence type="ECO:0000256" key="8">
    <source>
        <dbReference type="ARBA" id="ARBA00023014"/>
    </source>
</evidence>
<keyword evidence="6 12" id="KW-1278">Translocase</keyword>
<evidence type="ECO:0000256" key="2">
    <source>
        <dbReference type="ARBA" id="ARBA00022485"/>
    </source>
</evidence>
<keyword evidence="16" id="KW-1185">Reference proteome</keyword>
<accession>A0ABN6N4R3</accession>
<feature type="binding site" evidence="12">
    <location>
        <position position="110"/>
    </location>
    <ligand>
        <name>[4Fe-4S] cluster</name>
        <dbReference type="ChEBI" id="CHEBI:49883"/>
        <label>2</label>
    </ligand>
</feature>
<comment type="function">
    <text evidence="12">NDH-1 shuttles electrons from NADH, via FMN and iron-sulfur (Fe-S) centers, to quinones in the respiratory chain. The immediate electron acceptor for the enzyme in this species is believed to be ubiquinone. Couples the redox reaction to proton translocation (for every two electrons transferred, four hydrogen ions are translocated across the cytoplasmic membrane), and thus conserves the redox energy in a proton gradient.</text>
</comment>
<evidence type="ECO:0000256" key="6">
    <source>
        <dbReference type="ARBA" id="ARBA00022967"/>
    </source>
</evidence>
<comment type="catalytic activity">
    <reaction evidence="12">
        <text>a quinone + NADH + 5 H(+)(in) = a quinol + NAD(+) + 4 H(+)(out)</text>
        <dbReference type="Rhea" id="RHEA:57888"/>
        <dbReference type="ChEBI" id="CHEBI:15378"/>
        <dbReference type="ChEBI" id="CHEBI:24646"/>
        <dbReference type="ChEBI" id="CHEBI:57540"/>
        <dbReference type="ChEBI" id="CHEBI:57945"/>
        <dbReference type="ChEBI" id="CHEBI:132124"/>
    </reaction>
</comment>
<keyword evidence="1 12" id="KW-1003">Cell membrane</keyword>
<dbReference type="HAMAP" id="MF_01351">
    <property type="entry name" value="NDH1_NuoI"/>
    <property type="match status" value="1"/>
</dbReference>
<dbReference type="Proteomes" id="UP001162734">
    <property type="component" value="Chromosome"/>
</dbReference>
<evidence type="ECO:0000256" key="1">
    <source>
        <dbReference type="ARBA" id="ARBA00022475"/>
    </source>
</evidence>
<dbReference type="Pfam" id="PF12838">
    <property type="entry name" value="Fer4_7"/>
    <property type="match status" value="1"/>
</dbReference>
<keyword evidence="2 12" id="KW-0004">4Fe-4S</keyword>
<keyword evidence="10 12" id="KW-0830">Ubiquinone</keyword>
<feature type="binding site" evidence="12">
    <location>
        <position position="72"/>
    </location>
    <ligand>
        <name>[4Fe-4S] cluster</name>
        <dbReference type="ChEBI" id="CHEBI:49883"/>
        <label>1</label>
    </ligand>
</feature>
<dbReference type="PROSITE" id="PS00198">
    <property type="entry name" value="4FE4S_FER_1"/>
    <property type="match status" value="1"/>
</dbReference>
<evidence type="ECO:0000256" key="5">
    <source>
        <dbReference type="ARBA" id="ARBA00022737"/>
    </source>
</evidence>
<feature type="binding site" evidence="12">
    <location>
        <position position="117"/>
    </location>
    <ligand>
        <name>[4Fe-4S] cluster</name>
        <dbReference type="ChEBI" id="CHEBI:49883"/>
        <label>1</label>
    </ligand>
</feature>
<dbReference type="Gene3D" id="3.30.70.3270">
    <property type="match status" value="1"/>
</dbReference>
<evidence type="ECO:0000313" key="15">
    <source>
        <dbReference type="EMBL" id="BDG07020.1"/>
    </source>
</evidence>